<dbReference type="GO" id="GO:0004073">
    <property type="term" value="F:aspartate-semialdehyde dehydrogenase activity"/>
    <property type="evidence" value="ECO:0007669"/>
    <property type="project" value="UniProtKB-EC"/>
</dbReference>
<dbReference type="UniPathway" id="UPA00050">
    <property type="reaction ID" value="UER00463"/>
</dbReference>
<evidence type="ECO:0000256" key="13">
    <source>
        <dbReference type="PIRSR" id="PIRSR000148-1"/>
    </source>
</evidence>
<dbReference type="SMART" id="SM00859">
    <property type="entry name" value="Semialdhyde_dh"/>
    <property type="match status" value="1"/>
</dbReference>
<dbReference type="Gene3D" id="3.30.360.10">
    <property type="entry name" value="Dihydrodipicolinate Reductase, domain 2"/>
    <property type="match status" value="1"/>
</dbReference>
<dbReference type="InterPro" id="IPR051823">
    <property type="entry name" value="ASADH-related"/>
</dbReference>
<dbReference type="SUPFAM" id="SSF51735">
    <property type="entry name" value="NAD(P)-binding Rossmann-fold domains"/>
    <property type="match status" value="1"/>
</dbReference>
<dbReference type="EMBL" id="CADCWJ010000303">
    <property type="protein sequence ID" value="CAA9558037.1"/>
    <property type="molecule type" value="Genomic_DNA"/>
</dbReference>
<evidence type="ECO:0000256" key="4">
    <source>
        <dbReference type="ARBA" id="ARBA00010584"/>
    </source>
</evidence>
<keyword evidence="7" id="KW-0791">Threonine biosynthesis</keyword>
<dbReference type="GO" id="GO:0009086">
    <property type="term" value="P:methionine biosynthetic process"/>
    <property type="evidence" value="ECO:0007669"/>
    <property type="project" value="UniProtKB-KW"/>
</dbReference>
<dbReference type="Gene3D" id="3.40.50.720">
    <property type="entry name" value="NAD(P)-binding Rossmann-like Domain"/>
    <property type="match status" value="1"/>
</dbReference>
<dbReference type="GO" id="GO:0009088">
    <property type="term" value="P:threonine biosynthetic process"/>
    <property type="evidence" value="ECO:0007669"/>
    <property type="project" value="UniProtKB-UniPathway"/>
</dbReference>
<keyword evidence="10 15" id="KW-0560">Oxidoreductase</keyword>
<evidence type="ECO:0000256" key="11">
    <source>
        <dbReference type="ARBA" id="ARBA00023154"/>
    </source>
</evidence>
<evidence type="ECO:0000256" key="10">
    <source>
        <dbReference type="ARBA" id="ARBA00023002"/>
    </source>
</evidence>
<dbReference type="Pfam" id="PF02774">
    <property type="entry name" value="Semialdhyde_dhC"/>
    <property type="match status" value="1"/>
</dbReference>
<dbReference type="GO" id="GO:0009089">
    <property type="term" value="P:lysine biosynthetic process via diaminopimelate"/>
    <property type="evidence" value="ECO:0007669"/>
    <property type="project" value="UniProtKB-UniPathway"/>
</dbReference>
<comment type="function">
    <text evidence="1">Catalyzes the NADPH-dependent formation of L-aspartate-semialdehyde (L-ASA) by the reductive dephosphorylation of L-aspartyl-4-phosphate.</text>
</comment>
<evidence type="ECO:0000256" key="9">
    <source>
        <dbReference type="ARBA" id="ARBA00022915"/>
    </source>
</evidence>
<evidence type="ECO:0000256" key="3">
    <source>
        <dbReference type="ARBA" id="ARBA00005097"/>
    </source>
</evidence>
<dbReference type="InterPro" id="IPR036291">
    <property type="entry name" value="NAD(P)-bd_dom_sf"/>
</dbReference>
<keyword evidence="9" id="KW-0220">Diaminopimelate biosynthesis</keyword>
<dbReference type="Pfam" id="PF01118">
    <property type="entry name" value="Semialdhyde_dh"/>
    <property type="match status" value="1"/>
</dbReference>
<dbReference type="SUPFAM" id="SSF55347">
    <property type="entry name" value="Glyceraldehyde-3-phosphate dehydrogenase-like, C-terminal domain"/>
    <property type="match status" value="1"/>
</dbReference>
<evidence type="ECO:0000256" key="6">
    <source>
        <dbReference type="ARBA" id="ARBA00022605"/>
    </source>
</evidence>
<evidence type="ECO:0000259" key="14">
    <source>
        <dbReference type="SMART" id="SM00859"/>
    </source>
</evidence>
<dbReference type="UniPathway" id="UPA00051">
    <property type="reaction ID" value="UER00464"/>
</dbReference>
<evidence type="ECO:0000256" key="2">
    <source>
        <dbReference type="ARBA" id="ARBA00005021"/>
    </source>
</evidence>
<organism evidence="15">
    <name type="scientific">uncultured Thermomicrobiales bacterium</name>
    <dbReference type="NCBI Taxonomy" id="1645740"/>
    <lineage>
        <taxon>Bacteria</taxon>
        <taxon>Pseudomonadati</taxon>
        <taxon>Thermomicrobiota</taxon>
        <taxon>Thermomicrobia</taxon>
        <taxon>Thermomicrobiales</taxon>
        <taxon>environmental samples</taxon>
    </lineage>
</organism>
<dbReference type="InterPro" id="IPR012280">
    <property type="entry name" value="Semialdhyde_DH_dimer_dom"/>
</dbReference>
<comment type="pathway">
    <text evidence="2">Amino-acid biosynthesis; L-methionine biosynthesis via de novo pathway; L-homoserine from L-aspartate: step 2/3.</text>
</comment>
<gene>
    <name evidence="15" type="ORF">AVDCRST_MAG87-1352</name>
</gene>
<dbReference type="GO" id="GO:0050661">
    <property type="term" value="F:NADP binding"/>
    <property type="evidence" value="ECO:0007669"/>
    <property type="project" value="InterPro"/>
</dbReference>
<evidence type="ECO:0000256" key="5">
    <source>
        <dbReference type="ARBA" id="ARBA00013120"/>
    </source>
</evidence>
<dbReference type="UniPathway" id="UPA00034">
    <property type="reaction ID" value="UER00016"/>
</dbReference>
<evidence type="ECO:0000313" key="15">
    <source>
        <dbReference type="EMBL" id="CAA9558037.1"/>
    </source>
</evidence>
<evidence type="ECO:0000256" key="12">
    <source>
        <dbReference type="ARBA" id="ARBA00023167"/>
    </source>
</evidence>
<dbReference type="PANTHER" id="PTHR46718">
    <property type="entry name" value="ASPARTATE-SEMIALDEHYDE DEHYDROGENASE"/>
    <property type="match status" value="1"/>
</dbReference>
<evidence type="ECO:0000256" key="1">
    <source>
        <dbReference type="ARBA" id="ARBA00002492"/>
    </source>
</evidence>
<feature type="domain" description="Semialdehyde dehydrogenase NAD-binding" evidence="14">
    <location>
        <begin position="7"/>
        <end position="131"/>
    </location>
</feature>
<dbReference type="FunFam" id="3.30.360.10:FF:000016">
    <property type="entry name" value="Probable aspartate-semialdehyde dehydrogenase"/>
    <property type="match status" value="1"/>
</dbReference>
<dbReference type="NCBIfam" id="TIGR00978">
    <property type="entry name" value="asd_EA"/>
    <property type="match status" value="1"/>
</dbReference>
<dbReference type="NCBIfam" id="NF006416">
    <property type="entry name" value="PRK08664.1"/>
    <property type="match status" value="1"/>
</dbReference>
<sequence>MTDSRIPVAVLGATGNVGQRFIQLLADHPWFRVAELVASERSAGKTFRDATDWRLGARMPEGAADLPVLGYDADLQSPIAFSGLPGEVAGEIEQRLARDGHAVLSNTSTHRMDPDVPLLIPEVNPGHVAAIERQRKNRGWAGFIVTNANCSAIHLTLTLKPLHDAFGLDALFVTTMQAVSGAGYPGVPSLDMIDNVVPFIGSEEEKLETETQKMLGAWSDDCGFQPASFVLSAHCNRVPVRDGHTECVSVRLNRPATPGEVTDAFEAFRGRPQELELPSAPTHPIVVRREHNRPQPALDRDDAGGMASIVGRVRDCPLLGTKFVLLGHNTIRGAAGASVLNAELFKVDGILPL</sequence>
<evidence type="ECO:0000256" key="7">
    <source>
        <dbReference type="ARBA" id="ARBA00022697"/>
    </source>
</evidence>
<dbReference type="GO" id="GO:0051287">
    <property type="term" value="F:NAD binding"/>
    <property type="evidence" value="ECO:0007669"/>
    <property type="project" value="InterPro"/>
</dbReference>
<dbReference type="InterPro" id="IPR000319">
    <property type="entry name" value="Asp-semialdehyde_DH_CS"/>
</dbReference>
<dbReference type="GO" id="GO:0019877">
    <property type="term" value="P:diaminopimelate biosynthetic process"/>
    <property type="evidence" value="ECO:0007669"/>
    <property type="project" value="UniProtKB-KW"/>
</dbReference>
<dbReference type="InterPro" id="IPR000534">
    <property type="entry name" value="Semialdehyde_DH_NAD-bd"/>
</dbReference>
<evidence type="ECO:0000256" key="8">
    <source>
        <dbReference type="ARBA" id="ARBA00022857"/>
    </source>
</evidence>
<feature type="active site" description="Acyl-thioester intermediate" evidence="13">
    <location>
        <position position="150"/>
    </location>
</feature>
<dbReference type="CDD" id="cd18130">
    <property type="entry name" value="ASADH_C_arch_fung_like"/>
    <property type="match status" value="1"/>
</dbReference>
<keyword evidence="8" id="KW-0521">NADP</keyword>
<name>A0A6J4USK4_9BACT</name>
<feature type="active site" description="Proton acceptor" evidence="13">
    <location>
        <position position="244"/>
    </location>
</feature>
<keyword evidence="6" id="KW-0028">Amino-acid biosynthesis</keyword>
<dbReference type="EC" id="1.2.1.11" evidence="5"/>
<comment type="similarity">
    <text evidence="4">Belongs to the aspartate-semialdehyde dehydrogenase family.</text>
</comment>
<dbReference type="PROSITE" id="PS01103">
    <property type="entry name" value="ASD"/>
    <property type="match status" value="1"/>
</dbReference>
<protein>
    <recommendedName>
        <fullName evidence="5">aspartate-semialdehyde dehydrogenase</fullName>
        <ecNumber evidence="5">1.2.1.11</ecNumber>
    </recommendedName>
</protein>
<dbReference type="PIRSF" id="PIRSF000148">
    <property type="entry name" value="ASA_dh"/>
    <property type="match status" value="1"/>
</dbReference>
<accession>A0A6J4USK4</accession>
<reference evidence="15" key="1">
    <citation type="submission" date="2020-02" db="EMBL/GenBank/DDBJ databases">
        <authorList>
            <person name="Meier V. D."/>
        </authorList>
    </citation>
    <scope>NUCLEOTIDE SEQUENCE</scope>
    <source>
        <strain evidence="15">AVDCRST_MAG87</strain>
    </source>
</reference>
<dbReference type="InterPro" id="IPR005676">
    <property type="entry name" value="Asp_semi-ald_DH_pep-lack"/>
</dbReference>
<dbReference type="PANTHER" id="PTHR46718:SF1">
    <property type="entry name" value="ASPARTATE-SEMIALDEHYDE DEHYDROGENASE"/>
    <property type="match status" value="1"/>
</dbReference>
<keyword evidence="12" id="KW-0486">Methionine biosynthesis</keyword>
<comment type="pathway">
    <text evidence="3">Amino-acid biosynthesis; L-threonine biosynthesis; L-threonine from L-aspartate: step 2/5.</text>
</comment>
<keyword evidence="11" id="KW-0457">Lysine biosynthesis</keyword>
<proteinExistence type="inferred from homology"/>
<dbReference type="CDD" id="cd02315">
    <property type="entry name" value="ScASADH_like_N"/>
    <property type="match status" value="1"/>
</dbReference>
<dbReference type="GO" id="GO:0046983">
    <property type="term" value="F:protein dimerization activity"/>
    <property type="evidence" value="ECO:0007669"/>
    <property type="project" value="InterPro"/>
</dbReference>
<dbReference type="AlphaFoldDB" id="A0A6J4USK4"/>